<dbReference type="KEGG" id="eme:CEM_311"/>
<dbReference type="InterPro" id="IPR035807">
    <property type="entry name" value="PDC_E1_N"/>
</dbReference>
<comment type="cofactor">
    <cofactor evidence="1 9">
        <name>thiamine diphosphate</name>
        <dbReference type="ChEBI" id="CHEBI:58937"/>
    </cofactor>
</comment>
<feature type="domain" description="Transketolase N-terminal" evidence="11">
    <location>
        <begin position="80"/>
        <end position="293"/>
    </location>
</feature>
<evidence type="ECO:0000256" key="2">
    <source>
        <dbReference type="ARBA" id="ARBA00003157"/>
    </source>
</evidence>
<keyword evidence="7 9" id="KW-0670">Pyruvate</keyword>
<dbReference type="InterPro" id="IPR051157">
    <property type="entry name" value="PDH/Transketolase"/>
</dbReference>
<proteinExistence type="predicted"/>
<dbReference type="GO" id="GO:0004739">
    <property type="term" value="F:pyruvate dehydrogenase (acetyl-transferring) activity"/>
    <property type="evidence" value="ECO:0007669"/>
    <property type="project" value="UniProtKB-EC"/>
</dbReference>
<dbReference type="PANTHER" id="PTHR43825">
    <property type="entry name" value="PYRUVATE DEHYDROGENASE E1 COMPONENT"/>
    <property type="match status" value="1"/>
</dbReference>
<dbReference type="EC" id="1.2.4.1" evidence="3 9"/>
<evidence type="ECO:0000259" key="13">
    <source>
        <dbReference type="Pfam" id="PF22613"/>
    </source>
</evidence>
<dbReference type="SUPFAM" id="SSF52922">
    <property type="entry name" value="TK C-terminal domain-like"/>
    <property type="match status" value="1"/>
</dbReference>
<dbReference type="InterPro" id="IPR009014">
    <property type="entry name" value="Transketo_C/PFOR_II"/>
</dbReference>
<comment type="catalytic activity">
    <reaction evidence="8 9">
        <text>N(6)-[(R)-lipoyl]-L-lysyl-[protein] + pyruvate + H(+) = N(6)-[(R)-S(8)-acetyldihydrolipoyl]-L-lysyl-[protein] + CO2</text>
        <dbReference type="Rhea" id="RHEA:19189"/>
        <dbReference type="Rhea" id="RHEA-COMP:10474"/>
        <dbReference type="Rhea" id="RHEA-COMP:10478"/>
        <dbReference type="ChEBI" id="CHEBI:15361"/>
        <dbReference type="ChEBI" id="CHEBI:15378"/>
        <dbReference type="ChEBI" id="CHEBI:16526"/>
        <dbReference type="ChEBI" id="CHEBI:83099"/>
        <dbReference type="ChEBI" id="CHEBI:83111"/>
        <dbReference type="EC" id="1.2.4.1"/>
    </reaction>
</comment>
<dbReference type="InterPro" id="IPR005474">
    <property type="entry name" value="Transketolase_N"/>
</dbReference>
<comment type="function">
    <text evidence="2 9">Component of the pyruvate dehydrogenase (PDH) complex, that catalyzes the overall conversion of pyruvate to acetyl-CoA and CO(2).</text>
</comment>
<dbReference type="Gene3D" id="3.40.50.970">
    <property type="match status" value="2"/>
</dbReference>
<evidence type="ECO:0000256" key="10">
    <source>
        <dbReference type="PIRSR" id="PIRSR000156-1"/>
    </source>
</evidence>
<dbReference type="Pfam" id="PF22613">
    <property type="entry name" value="Transketolase_C_1"/>
    <property type="match status" value="1"/>
</dbReference>
<dbReference type="InterPro" id="IPR029061">
    <property type="entry name" value="THDP-binding"/>
</dbReference>
<evidence type="ECO:0000313" key="14">
    <source>
        <dbReference type="EMBL" id="CDZ16560.1"/>
    </source>
</evidence>
<gene>
    <name evidence="14" type="primary">aceE</name>
    <name evidence="14" type="ORF">CEM_311</name>
</gene>
<dbReference type="HOGENOM" id="CLU_009154_2_0_6"/>
<dbReference type="InterPro" id="IPR055152">
    <property type="entry name" value="Transketolase-like_C_2"/>
</dbReference>
<comment type="cofactor">
    <cofactor evidence="10">
        <name>Mg(2+)</name>
        <dbReference type="ChEBI" id="CHEBI:18420"/>
    </cofactor>
</comment>
<evidence type="ECO:0000256" key="9">
    <source>
        <dbReference type="PIRNR" id="PIRNR000156"/>
    </source>
</evidence>
<dbReference type="InterPro" id="IPR004660">
    <property type="entry name" value="PDH_E1"/>
</dbReference>
<keyword evidence="6 9" id="KW-0786">Thiamine pyrophosphate</keyword>
<feature type="binding site" evidence="10">
    <location>
        <position position="257"/>
    </location>
    <ligand>
        <name>Mg(2+)</name>
        <dbReference type="ChEBI" id="CHEBI:18420"/>
    </ligand>
</feature>
<feature type="binding site" evidence="10">
    <location>
        <position position="227"/>
    </location>
    <ligand>
        <name>Mg(2+)</name>
        <dbReference type="ChEBI" id="CHEBI:18420"/>
    </ligand>
</feature>
<dbReference type="OrthoDB" id="9759664at2"/>
<evidence type="ECO:0000256" key="5">
    <source>
        <dbReference type="ARBA" id="ARBA00023002"/>
    </source>
</evidence>
<protein>
    <recommendedName>
        <fullName evidence="4 9">Pyruvate dehydrogenase E1 component</fullName>
        <ecNumber evidence="3 9">1.2.4.1</ecNumber>
    </recommendedName>
</protein>
<dbReference type="PATRIC" id="fig|1495769.3.peg.282"/>
<evidence type="ECO:0000259" key="11">
    <source>
        <dbReference type="Pfam" id="PF00456"/>
    </source>
</evidence>
<evidence type="ECO:0000256" key="4">
    <source>
        <dbReference type="ARBA" id="ARBA00017172"/>
    </source>
</evidence>
<dbReference type="InterPro" id="IPR041621">
    <property type="entry name" value="PDH_E1_M"/>
</dbReference>
<dbReference type="Pfam" id="PF17831">
    <property type="entry name" value="PDH_E1_M"/>
    <property type="match status" value="1"/>
</dbReference>
<dbReference type="Gene3D" id="3.40.50.920">
    <property type="match status" value="1"/>
</dbReference>
<dbReference type="AlphaFoldDB" id="A0A078KI35"/>
<name>A0A078KI35_9GAMM</name>
<sequence length="885" mass="102276">MGLENLNYLENNDWIKAFKSIIFYSGNKRALFILKKLINFIRYNGIQSTIFVNTHHRNTISIEKQVQIPGDMILERKIRSAIRWNSMALVVKANIKNKGIGGHIASYMSICTLYEVGFNHFFRAANNKFKGDLIYFQGHSSPGIYARSYLEGRFSKEQMDNFRQEINKNGLSSYPHPYLMPEYWQFPTVSMGLGPIQAIYQARFMKYLHIRGIENMVNRKVWAFIGDGECDEVETLGAIQVASREKLNNLIFVINCNLQRLDGLVRGNSRIMDEIEAIFTGAQWKVIKVVWGSKWDKLFKTDYKGFLQKRLNEIIDGECQNFKSQNGKYIREKIFGKYKETAKLVELMSDEEIIALDHGGHDPKKIYAAYYEAVNNTEYRPTVILAHTIKGYGMGGSACSMNVHNIKSMSINSIKLFRDRFNIPISDDKIKIDNLPYYKPAENSLEMLYLHEKRKNLNGYLPKRNYYFQSIIIPSLEDKIFYTQIKGTGNRKISTTMAFVRILSSLLKDKIIGSKIVPIIPDEARTFGLECLFRQVGIYSPEGQKYKPIDANQLMYYREDKKGQLLEEGINEAGAMASWISAATSYSNYNETLIPFYIFYSMFGFQRIGDLAWAAGDLNARGFLLGGTSGRTTLNGEGLQHQDGHGHLLALTIPNCISYDPTYAYELAVIIQYGLKRMYQYKDNCYYYLSIMNENYYHPKMPNNCETGIIKGMYLLHEFKNSTNKHIQLLGSGTILREVEYAAKILFNDFNVTSDVWSVTSFNELRKEALEIDKKNFLNFENNKTPWIIKCLENRKGPIIASTDYMKLYADQIRAWVKNDYYVLGTDGFGMSDTRENLRKFFEIDRYFITIFALKALYNKNIIDINVIKLAIKKYGINNENYVFK</sequence>
<dbReference type="CDD" id="cd02017">
    <property type="entry name" value="TPP_E1_EcPDC_like"/>
    <property type="match status" value="1"/>
</dbReference>
<evidence type="ECO:0000313" key="15">
    <source>
        <dbReference type="Proteomes" id="UP000032420"/>
    </source>
</evidence>
<organism evidence="14 15">
    <name type="scientific">Candidatus Johnevansia muelleri</name>
    <dbReference type="NCBI Taxonomy" id="1495769"/>
    <lineage>
        <taxon>Bacteria</taxon>
        <taxon>Pseudomonadati</taxon>
        <taxon>Pseudomonadota</taxon>
        <taxon>Gammaproteobacteria</taxon>
        <taxon>Candidatus Johnevansiales</taxon>
        <taxon>Candidatus Johnevansiaceae</taxon>
        <taxon>Candidatus Johnevansia</taxon>
    </lineage>
</organism>
<reference evidence="15" key="1">
    <citation type="submission" date="2014-07" db="EMBL/GenBank/DDBJ databases">
        <authorList>
            <person name="Santos-Garcia D."/>
        </authorList>
    </citation>
    <scope>NUCLEOTIDE SEQUENCE [LARGE SCALE GENOMIC DNA]</scope>
</reference>
<evidence type="ECO:0000256" key="3">
    <source>
        <dbReference type="ARBA" id="ARBA00012281"/>
    </source>
</evidence>
<dbReference type="PIRSF" id="PIRSF000156">
    <property type="entry name" value="Pyruvate_dh_E1"/>
    <property type="match status" value="1"/>
</dbReference>
<dbReference type="EMBL" id="LM655252">
    <property type="protein sequence ID" value="CDZ16560.1"/>
    <property type="molecule type" value="Genomic_DNA"/>
</dbReference>
<dbReference type="Proteomes" id="UP000032420">
    <property type="component" value="Chromosome I"/>
</dbReference>
<feature type="domain" description="Transketolase-like C-terminal" evidence="13">
    <location>
        <begin position="712"/>
        <end position="845"/>
    </location>
</feature>
<feature type="binding site" evidence="10">
    <location>
        <position position="259"/>
    </location>
    <ligand>
        <name>Mg(2+)</name>
        <dbReference type="ChEBI" id="CHEBI:18420"/>
    </ligand>
</feature>
<dbReference type="GO" id="GO:0046872">
    <property type="term" value="F:metal ion binding"/>
    <property type="evidence" value="ECO:0007669"/>
    <property type="project" value="UniProtKB-KW"/>
</dbReference>
<evidence type="ECO:0000256" key="1">
    <source>
        <dbReference type="ARBA" id="ARBA00001964"/>
    </source>
</evidence>
<dbReference type="PANTHER" id="PTHR43825:SF3">
    <property type="entry name" value="PYRUVATE DEHYDROGENASE E1 COMPONENT"/>
    <property type="match status" value="1"/>
</dbReference>
<dbReference type="SUPFAM" id="SSF52518">
    <property type="entry name" value="Thiamin diphosphate-binding fold (THDP-binding)"/>
    <property type="match status" value="2"/>
</dbReference>
<dbReference type="FunFam" id="3.40.50.970:FF:000011">
    <property type="entry name" value="Pyruvate dehydrogenase E1 component"/>
    <property type="match status" value="1"/>
</dbReference>
<dbReference type="Pfam" id="PF00456">
    <property type="entry name" value="Transketolase_N"/>
    <property type="match status" value="1"/>
</dbReference>
<keyword evidence="10" id="KW-0460">Magnesium</keyword>
<keyword evidence="10" id="KW-0479">Metal-binding</keyword>
<evidence type="ECO:0000259" key="12">
    <source>
        <dbReference type="Pfam" id="PF17831"/>
    </source>
</evidence>
<keyword evidence="5 9" id="KW-0560">Oxidoreductase</keyword>
<feature type="domain" description="Pyruvate dehydrogenase E1 component middle" evidence="12">
    <location>
        <begin position="473"/>
        <end position="699"/>
    </location>
</feature>
<accession>A0A078KI35</accession>
<dbReference type="NCBIfam" id="TIGR00759">
    <property type="entry name" value="aceE"/>
    <property type="match status" value="1"/>
</dbReference>
<keyword evidence="15" id="KW-1185">Reference proteome</keyword>
<evidence type="ECO:0000256" key="8">
    <source>
        <dbReference type="ARBA" id="ARBA00051231"/>
    </source>
</evidence>
<evidence type="ECO:0000256" key="6">
    <source>
        <dbReference type="ARBA" id="ARBA00023052"/>
    </source>
</evidence>
<dbReference type="STRING" id="1495769.CEM_311"/>
<evidence type="ECO:0000256" key="7">
    <source>
        <dbReference type="ARBA" id="ARBA00023317"/>
    </source>
</evidence>